<evidence type="ECO:0000313" key="2">
    <source>
        <dbReference type="Proteomes" id="UP000838878"/>
    </source>
</evidence>
<accession>A0A8J9VY30</accession>
<proteinExistence type="predicted"/>
<name>A0A8J9VY30_9NEOP</name>
<reference evidence="1" key="1">
    <citation type="submission" date="2021-12" db="EMBL/GenBank/DDBJ databases">
        <authorList>
            <person name="Martin H S."/>
        </authorList>
    </citation>
    <scope>NUCLEOTIDE SEQUENCE</scope>
</reference>
<dbReference type="AlphaFoldDB" id="A0A8J9VY30"/>
<dbReference type="Proteomes" id="UP000838878">
    <property type="component" value="Chromosome 2"/>
</dbReference>
<dbReference type="EMBL" id="OV170222">
    <property type="protein sequence ID" value="CAH0721317.1"/>
    <property type="molecule type" value="Genomic_DNA"/>
</dbReference>
<organism evidence="1 2">
    <name type="scientific">Brenthis ino</name>
    <name type="common">lesser marbled fritillary</name>
    <dbReference type="NCBI Taxonomy" id="405034"/>
    <lineage>
        <taxon>Eukaryota</taxon>
        <taxon>Metazoa</taxon>
        <taxon>Ecdysozoa</taxon>
        <taxon>Arthropoda</taxon>
        <taxon>Hexapoda</taxon>
        <taxon>Insecta</taxon>
        <taxon>Pterygota</taxon>
        <taxon>Neoptera</taxon>
        <taxon>Endopterygota</taxon>
        <taxon>Lepidoptera</taxon>
        <taxon>Glossata</taxon>
        <taxon>Ditrysia</taxon>
        <taxon>Papilionoidea</taxon>
        <taxon>Nymphalidae</taxon>
        <taxon>Heliconiinae</taxon>
        <taxon>Argynnini</taxon>
        <taxon>Brenthis</taxon>
    </lineage>
</organism>
<protein>
    <submittedName>
        <fullName evidence="1">Uncharacterized protein</fullName>
    </submittedName>
</protein>
<dbReference type="OrthoDB" id="8117728at2759"/>
<gene>
    <name evidence="1" type="ORF">BINO364_LOCUS7431</name>
</gene>
<keyword evidence="2" id="KW-1185">Reference proteome</keyword>
<sequence>MYIINCCHYFAASLTSEVLKKLNISIENLPQKCQNLLQQTAESQSSLEIEQLDATSICLYRSKEISAKLEDDYEILKLKQKNAELQAKIDRNNKFLGGLRNELESSKRSLMNQTPNPENIQDHIRQIKQKLISYEESYEKAKSKYTVLTVPEPLQPARLGARAASLAGLRARAARLRQRADDVTLVREARDVCRHLRR</sequence>
<feature type="non-terminal residue" evidence="1">
    <location>
        <position position="198"/>
    </location>
</feature>
<evidence type="ECO:0000313" key="1">
    <source>
        <dbReference type="EMBL" id="CAH0721317.1"/>
    </source>
</evidence>